<gene>
    <name evidence="2" type="ORF">NDU88_003577</name>
</gene>
<feature type="region of interest" description="Disordered" evidence="1">
    <location>
        <begin position="98"/>
        <end position="119"/>
    </location>
</feature>
<proteinExistence type="predicted"/>
<protein>
    <submittedName>
        <fullName evidence="2">Uncharacterized protein</fullName>
    </submittedName>
</protein>
<name>A0AAV7NLU9_PLEWA</name>
<dbReference type="AlphaFoldDB" id="A0AAV7NLU9"/>
<reference evidence="2" key="1">
    <citation type="journal article" date="2022" name="bioRxiv">
        <title>Sequencing and chromosome-scale assembly of the giantPleurodeles waltlgenome.</title>
        <authorList>
            <person name="Brown T."/>
            <person name="Elewa A."/>
            <person name="Iarovenko S."/>
            <person name="Subramanian E."/>
            <person name="Araus A.J."/>
            <person name="Petzold A."/>
            <person name="Susuki M."/>
            <person name="Suzuki K.-i.T."/>
            <person name="Hayashi T."/>
            <person name="Toyoda A."/>
            <person name="Oliveira C."/>
            <person name="Osipova E."/>
            <person name="Leigh N.D."/>
            <person name="Simon A."/>
            <person name="Yun M.H."/>
        </authorList>
    </citation>
    <scope>NUCLEOTIDE SEQUENCE</scope>
    <source>
        <strain evidence="2">20211129_DDA</strain>
        <tissue evidence="2">Liver</tissue>
    </source>
</reference>
<feature type="region of interest" description="Disordered" evidence="1">
    <location>
        <begin position="1"/>
        <end position="44"/>
    </location>
</feature>
<feature type="compositionally biased region" description="Pro residues" evidence="1">
    <location>
        <begin position="108"/>
        <end position="119"/>
    </location>
</feature>
<feature type="compositionally biased region" description="Pro residues" evidence="1">
    <location>
        <begin position="20"/>
        <end position="32"/>
    </location>
</feature>
<keyword evidence="3" id="KW-1185">Reference proteome</keyword>
<dbReference type="Proteomes" id="UP001066276">
    <property type="component" value="Chromosome 8"/>
</dbReference>
<dbReference type="EMBL" id="JANPWB010000012">
    <property type="protein sequence ID" value="KAJ1115353.1"/>
    <property type="molecule type" value="Genomic_DNA"/>
</dbReference>
<accession>A0AAV7NLU9</accession>
<comment type="caution">
    <text evidence="2">The sequence shown here is derived from an EMBL/GenBank/DDBJ whole genome shotgun (WGS) entry which is preliminary data.</text>
</comment>
<evidence type="ECO:0000313" key="2">
    <source>
        <dbReference type="EMBL" id="KAJ1115353.1"/>
    </source>
</evidence>
<evidence type="ECO:0000256" key="1">
    <source>
        <dbReference type="SAM" id="MobiDB-lite"/>
    </source>
</evidence>
<organism evidence="2 3">
    <name type="scientific">Pleurodeles waltl</name>
    <name type="common">Iberian ribbed newt</name>
    <dbReference type="NCBI Taxonomy" id="8319"/>
    <lineage>
        <taxon>Eukaryota</taxon>
        <taxon>Metazoa</taxon>
        <taxon>Chordata</taxon>
        <taxon>Craniata</taxon>
        <taxon>Vertebrata</taxon>
        <taxon>Euteleostomi</taxon>
        <taxon>Amphibia</taxon>
        <taxon>Batrachia</taxon>
        <taxon>Caudata</taxon>
        <taxon>Salamandroidea</taxon>
        <taxon>Salamandridae</taxon>
        <taxon>Pleurodelinae</taxon>
        <taxon>Pleurodeles</taxon>
    </lineage>
</organism>
<evidence type="ECO:0000313" key="3">
    <source>
        <dbReference type="Proteomes" id="UP001066276"/>
    </source>
</evidence>
<sequence>MRLLSRGRAGPVHRDTRRAFPPPPHLVPPSPDPRYGLGKAGSPPGWADTRWSALVLRTRLLPLRRPQCSGHALVSLSDSPDLIMEIFEAPVSREASEGQWAFSSAAARPPPLPRVRPDA</sequence>